<dbReference type="RefSeq" id="WP_369941362.1">
    <property type="nucleotide sequence ID" value="NZ_JBCLUF010000010.1"/>
</dbReference>
<evidence type="ECO:0000259" key="1">
    <source>
        <dbReference type="Pfam" id="PF17881"/>
    </source>
</evidence>
<dbReference type="InterPro" id="IPR041401">
    <property type="entry name" value="TseB-like_dom"/>
</dbReference>
<gene>
    <name evidence="2" type="ORF">AALT52_04020</name>
</gene>
<organism evidence="2 3">
    <name type="scientific">Ligilactobacillus faecis</name>
    <dbReference type="NCBI Taxonomy" id="762833"/>
    <lineage>
        <taxon>Bacteria</taxon>
        <taxon>Bacillati</taxon>
        <taxon>Bacillota</taxon>
        <taxon>Bacilli</taxon>
        <taxon>Lactobacillales</taxon>
        <taxon>Lactobacillaceae</taxon>
        <taxon>Ligilactobacillus</taxon>
    </lineage>
</organism>
<sequence>MERKMRSRKRSKRLRIIGGIIAVLCVIFVLYSLAVSPMRRAHDQAFELAQKYASLKDDEKFYHYNRTQTYYTLLGTNKKGQKIYVIVAQNGKKINIYQKNEGVSEAKVKEVVKSSDKVKKITHVALGLHKNKPTWEVSYLNQYGNLCYDLLDFKSGKIIKTIQNI</sequence>
<comment type="caution">
    <text evidence="2">The sequence shown here is derived from an EMBL/GenBank/DDBJ whole genome shotgun (WGS) entry which is preliminary data.</text>
</comment>
<keyword evidence="3" id="KW-1185">Reference proteome</keyword>
<protein>
    <submittedName>
        <fullName evidence="2">DUF5590 domain-containing protein</fullName>
    </submittedName>
</protein>
<reference evidence="2 3" key="1">
    <citation type="submission" date="2024-03" db="EMBL/GenBank/DDBJ databases">
        <title>Mouse gut bacterial collection (mGBC) of GemPharmatech.</title>
        <authorList>
            <person name="He Y."/>
            <person name="Dong L."/>
            <person name="Wu D."/>
            <person name="Gao X."/>
            <person name="Lin Z."/>
        </authorList>
    </citation>
    <scope>NUCLEOTIDE SEQUENCE [LARGE SCALE GENOMIC DNA]</scope>
    <source>
        <strain evidence="2 3">15-30</strain>
    </source>
</reference>
<proteinExistence type="predicted"/>
<dbReference type="Proteomes" id="UP001565236">
    <property type="component" value="Unassembled WGS sequence"/>
</dbReference>
<dbReference type="InterPro" id="IPR046350">
    <property type="entry name" value="Cystatin_sf"/>
</dbReference>
<dbReference type="EMBL" id="JBCLUF010000010">
    <property type="protein sequence ID" value="MEY8662058.1"/>
    <property type="molecule type" value="Genomic_DNA"/>
</dbReference>
<dbReference type="SUPFAM" id="SSF54403">
    <property type="entry name" value="Cystatin/monellin"/>
    <property type="match status" value="2"/>
</dbReference>
<dbReference type="Pfam" id="PF17881">
    <property type="entry name" value="TseB"/>
    <property type="match status" value="1"/>
</dbReference>
<evidence type="ECO:0000313" key="3">
    <source>
        <dbReference type="Proteomes" id="UP001565236"/>
    </source>
</evidence>
<accession>A0ABV4DNK1</accession>
<evidence type="ECO:0000313" key="2">
    <source>
        <dbReference type="EMBL" id="MEY8662058.1"/>
    </source>
</evidence>
<name>A0ABV4DNK1_9LACO</name>
<dbReference type="Gene3D" id="3.10.450.40">
    <property type="match status" value="2"/>
</dbReference>
<feature type="domain" description="Cell wall elongation regulator TseB-like" evidence="1">
    <location>
        <begin position="44"/>
        <end position="87"/>
    </location>
</feature>